<dbReference type="Proteomes" id="UP000076925">
    <property type="component" value="Unassembled WGS sequence"/>
</dbReference>
<dbReference type="InterPro" id="IPR026483">
    <property type="entry name" value="Cas_Csx17"/>
</dbReference>
<protein>
    <submittedName>
        <fullName evidence="2">Uncharacterized protein</fullName>
    </submittedName>
</protein>
<evidence type="ECO:0000256" key="1">
    <source>
        <dbReference type="SAM" id="MobiDB-lite"/>
    </source>
</evidence>
<feature type="region of interest" description="Disordered" evidence="1">
    <location>
        <begin position="257"/>
        <end position="288"/>
    </location>
</feature>
<evidence type="ECO:0000313" key="2">
    <source>
        <dbReference type="EMBL" id="KYC38581.1"/>
    </source>
</evidence>
<dbReference type="NCBIfam" id="TIGR04113">
    <property type="entry name" value="cas_csx17"/>
    <property type="match status" value="1"/>
</dbReference>
<proteinExistence type="predicted"/>
<feature type="compositionally biased region" description="Basic and acidic residues" evidence="1">
    <location>
        <begin position="275"/>
        <end position="288"/>
    </location>
</feature>
<dbReference type="AlphaFoldDB" id="A0A139X1J7"/>
<dbReference type="STRING" id="128403.WA1_35950"/>
<comment type="caution">
    <text evidence="2">The sequence shown here is derived from an EMBL/GenBank/DDBJ whole genome shotgun (WGS) entry which is preliminary data.</text>
</comment>
<name>A0A139X1J7_9CYAN</name>
<organism evidence="2 3">
    <name type="scientific">Scytonema hofmannii PCC 7110</name>
    <dbReference type="NCBI Taxonomy" id="128403"/>
    <lineage>
        <taxon>Bacteria</taxon>
        <taxon>Bacillati</taxon>
        <taxon>Cyanobacteriota</taxon>
        <taxon>Cyanophyceae</taxon>
        <taxon>Nostocales</taxon>
        <taxon>Scytonemataceae</taxon>
        <taxon>Scytonema</taxon>
    </lineage>
</organism>
<sequence>MRPSFVGYGSAADGDEARAELWIPLWSAPTGLRELQLLFNEGRAKVGRKTARDAIDFARAISSRGVVRGIDEFIRYGFQVRNGLSYFAIPLGRFQPKLNPKVDRLVELDFWLAFFQSAASDAKAPASVRRVHRVLQTALFEFSLGKRGLLDVLIALGEVEAVLNRSLKFIEEKSIPPLPSLKSTWVKDCDDSSVEFRLALALASRGLRQRLVQVRQDKEKHGKLVWVKERDGKTTWHNGSLIDNLIDLLQREDLEREQKEKQQAQSSDSEDEDELVAKSNDDKSTKSQDKNLVTVALDDIVRWIWGEVDDARVEAIARGLSLVKMYRRCLKKSDSLPVPAAYTLVKVTHHRALKKELLHRVLKKNFSKDVSLPRVPALLNQLASGDCLSATELATRRLHASGFNPAIERGIYESPEKTRRIAASLVFPISEWDVVCLLNQICEFEQEEDR</sequence>
<reference evidence="2 3" key="1">
    <citation type="journal article" date="2013" name="Genome Biol. Evol.">
        <title>Genomes of Stigonematalean cyanobacteria (subsection V) and the evolution of oxygenic photosynthesis from prokaryotes to plastids.</title>
        <authorList>
            <person name="Dagan T."/>
            <person name="Roettger M."/>
            <person name="Stucken K."/>
            <person name="Landan G."/>
            <person name="Koch R."/>
            <person name="Major P."/>
            <person name="Gould S.B."/>
            <person name="Goremykin V.V."/>
            <person name="Rippka R."/>
            <person name="Tandeau de Marsac N."/>
            <person name="Gugger M."/>
            <person name="Lockhart P.J."/>
            <person name="Allen J.F."/>
            <person name="Brune I."/>
            <person name="Maus I."/>
            <person name="Puhler A."/>
            <person name="Martin W.F."/>
        </authorList>
    </citation>
    <scope>NUCLEOTIDE SEQUENCE [LARGE SCALE GENOMIC DNA]</scope>
    <source>
        <strain evidence="2 3">PCC 7110</strain>
    </source>
</reference>
<dbReference type="EMBL" id="ANNX02000040">
    <property type="protein sequence ID" value="KYC38581.1"/>
    <property type="molecule type" value="Genomic_DNA"/>
</dbReference>
<accession>A0A139X1J7</accession>
<keyword evidence="3" id="KW-1185">Reference proteome</keyword>
<dbReference type="OrthoDB" id="441343at2"/>
<gene>
    <name evidence="2" type="ORF">WA1_35950</name>
</gene>
<evidence type="ECO:0000313" key="3">
    <source>
        <dbReference type="Proteomes" id="UP000076925"/>
    </source>
</evidence>